<proteinExistence type="predicted"/>
<evidence type="ECO:0000259" key="2">
    <source>
        <dbReference type="SMART" id="SM00226"/>
    </source>
</evidence>
<comment type="caution">
    <text evidence="3">The sequence shown here is derived from an EMBL/GenBank/DDBJ whole genome shotgun (WGS) entry which is preliminary data.</text>
</comment>
<dbReference type="Pfam" id="PF01451">
    <property type="entry name" value="LMWPc"/>
    <property type="match status" value="1"/>
</dbReference>
<dbReference type="RefSeq" id="WP_299585821.1">
    <property type="nucleotide sequence ID" value="NZ_JBGMEL010000014.1"/>
</dbReference>
<dbReference type="CDD" id="cd16345">
    <property type="entry name" value="LMWP_ArsC"/>
    <property type="match status" value="1"/>
</dbReference>
<name>A0ABV4NQ96_9GAMM</name>
<evidence type="ECO:0000256" key="1">
    <source>
        <dbReference type="ARBA" id="ARBA00022849"/>
    </source>
</evidence>
<evidence type="ECO:0000313" key="4">
    <source>
        <dbReference type="Proteomes" id="UP001569414"/>
    </source>
</evidence>
<dbReference type="Proteomes" id="UP001569414">
    <property type="component" value="Unassembled WGS sequence"/>
</dbReference>
<gene>
    <name evidence="3" type="ORF">ACCI51_14315</name>
</gene>
<dbReference type="PANTHER" id="PTHR43428">
    <property type="entry name" value="ARSENATE REDUCTASE"/>
    <property type="match status" value="1"/>
</dbReference>
<feature type="domain" description="Phosphotyrosine protein phosphatase I" evidence="2">
    <location>
        <begin position="3"/>
        <end position="131"/>
    </location>
</feature>
<evidence type="ECO:0000313" key="3">
    <source>
        <dbReference type="EMBL" id="MFA0791727.1"/>
    </source>
</evidence>
<organism evidence="3 4">
    <name type="scientific">Microbulbifer echini</name>
    <dbReference type="NCBI Taxonomy" id="1529067"/>
    <lineage>
        <taxon>Bacteria</taxon>
        <taxon>Pseudomonadati</taxon>
        <taxon>Pseudomonadota</taxon>
        <taxon>Gammaproteobacteria</taxon>
        <taxon>Cellvibrionales</taxon>
        <taxon>Microbulbiferaceae</taxon>
        <taxon>Microbulbifer</taxon>
    </lineage>
</organism>
<dbReference type="InterPro" id="IPR023485">
    <property type="entry name" value="Ptyr_pPase"/>
</dbReference>
<keyword evidence="3" id="KW-0560">Oxidoreductase</keyword>
<keyword evidence="1" id="KW-0059">Arsenical resistance</keyword>
<reference evidence="3 4" key="1">
    <citation type="submission" date="2024-08" db="EMBL/GenBank/DDBJ databases">
        <authorList>
            <person name="Ishaq N."/>
        </authorList>
    </citation>
    <scope>NUCLEOTIDE SEQUENCE [LARGE SCALE GENOMIC DNA]</scope>
    <source>
        <strain evidence="3 4">JCM 30400</strain>
    </source>
</reference>
<protein>
    <submittedName>
        <fullName evidence="3">Arsenate reductase ArsC</fullName>
        <ecNumber evidence="3">1.20.4.4</ecNumber>
    </submittedName>
</protein>
<dbReference type="InterPro" id="IPR036196">
    <property type="entry name" value="Ptyr_pPase_sf"/>
</dbReference>
<dbReference type="EC" id="1.20.4.4" evidence="3"/>
<dbReference type="SUPFAM" id="SSF52788">
    <property type="entry name" value="Phosphotyrosine protein phosphatases I"/>
    <property type="match status" value="1"/>
</dbReference>
<dbReference type="SMART" id="SM00226">
    <property type="entry name" value="LMWPc"/>
    <property type="match status" value="1"/>
</dbReference>
<dbReference type="EMBL" id="JBGMEL010000014">
    <property type="protein sequence ID" value="MFA0791727.1"/>
    <property type="molecule type" value="Genomic_DNA"/>
</dbReference>
<accession>A0ABV4NQ96</accession>
<dbReference type="Gene3D" id="3.40.50.2300">
    <property type="match status" value="1"/>
</dbReference>
<keyword evidence="4" id="KW-1185">Reference proteome</keyword>
<dbReference type="PANTHER" id="PTHR43428:SF1">
    <property type="entry name" value="ARSENATE REDUCTASE"/>
    <property type="match status" value="1"/>
</dbReference>
<dbReference type="GO" id="GO:0030612">
    <property type="term" value="F:arsenate reductase (thioredoxin) activity"/>
    <property type="evidence" value="ECO:0007669"/>
    <property type="project" value="UniProtKB-EC"/>
</dbReference>
<sequence length="139" mass="15551">MKRRILFVCSGNSARSLIAEALLRYYGGAFFEVCSAGTDPAPVDVRAIRALRRCGIPISGLYSKSLKEVSNRYFDLVITLCDKSHKEYVSSPGHGKLASWDFKDPASRHCFRPFYKTVLELSTRIKLLVLIYSKAAKVA</sequence>